<dbReference type="Pfam" id="PF11597">
    <property type="entry name" value="Med13_N"/>
    <property type="match status" value="1"/>
</dbReference>
<feature type="region of interest" description="Disordered" evidence="9">
    <location>
        <begin position="555"/>
        <end position="595"/>
    </location>
</feature>
<feature type="domain" description="Mediator complex subunit Med13 C-terminal" evidence="10">
    <location>
        <begin position="1475"/>
        <end position="1774"/>
    </location>
</feature>
<evidence type="ECO:0000256" key="5">
    <source>
        <dbReference type="ARBA" id="ARBA00023159"/>
    </source>
</evidence>
<feature type="compositionally biased region" description="Basic and acidic residues" evidence="9">
    <location>
        <begin position="638"/>
        <end position="650"/>
    </location>
</feature>
<feature type="compositionally biased region" description="Acidic residues" evidence="9">
    <location>
        <begin position="669"/>
        <end position="693"/>
    </location>
</feature>
<dbReference type="GO" id="GO:0016592">
    <property type="term" value="C:mediator complex"/>
    <property type="evidence" value="ECO:0007669"/>
    <property type="project" value="InterPro"/>
</dbReference>
<evidence type="ECO:0000259" key="11">
    <source>
        <dbReference type="Pfam" id="PF11597"/>
    </source>
</evidence>
<evidence type="ECO:0000313" key="13">
    <source>
        <dbReference type="Proteomes" id="UP000262825"/>
    </source>
</evidence>
<dbReference type="Proteomes" id="UP000262825">
    <property type="component" value="Unassembled WGS sequence"/>
</dbReference>
<reference evidence="13" key="1">
    <citation type="submission" date="2018-06" db="EMBL/GenBank/DDBJ databases">
        <authorList>
            <person name="Guldener U."/>
        </authorList>
    </citation>
    <scope>NUCLEOTIDE SEQUENCE [LARGE SCALE GENOMIC DNA]</scope>
    <source>
        <strain evidence="13">UTAD17</strain>
    </source>
</reference>
<dbReference type="EMBL" id="UFAJ01000063">
    <property type="protein sequence ID" value="SSD58908.1"/>
    <property type="molecule type" value="Genomic_DNA"/>
</dbReference>
<feature type="compositionally biased region" description="Basic and acidic residues" evidence="9">
    <location>
        <begin position="657"/>
        <end position="668"/>
    </location>
</feature>
<evidence type="ECO:0000256" key="7">
    <source>
        <dbReference type="ARBA" id="ARBA00023242"/>
    </source>
</evidence>
<keyword evidence="5 8" id="KW-0010">Activator</keyword>
<dbReference type="Pfam" id="PF06333">
    <property type="entry name" value="Med13_C"/>
    <property type="match status" value="1"/>
</dbReference>
<dbReference type="InterPro" id="IPR009401">
    <property type="entry name" value="Med13_C"/>
</dbReference>
<feature type="domain" description="Mediator complex subunit Med13 N-terminal" evidence="11">
    <location>
        <begin position="14"/>
        <end position="337"/>
    </location>
</feature>
<keyword evidence="3 8" id="KW-0678">Repressor</keyword>
<evidence type="ECO:0000256" key="9">
    <source>
        <dbReference type="SAM" id="MobiDB-lite"/>
    </source>
</evidence>
<dbReference type="InterPro" id="IPR021643">
    <property type="entry name" value="Mediator_Med13_N"/>
</dbReference>
<keyword evidence="13" id="KW-1185">Reference proteome</keyword>
<name>A0A376B2K3_9ASCO</name>
<proteinExistence type="inferred from homology"/>
<organism evidence="12 13">
    <name type="scientific">Saccharomycodes ludwigii</name>
    <dbReference type="NCBI Taxonomy" id="36035"/>
    <lineage>
        <taxon>Eukaryota</taxon>
        <taxon>Fungi</taxon>
        <taxon>Dikarya</taxon>
        <taxon>Ascomycota</taxon>
        <taxon>Saccharomycotina</taxon>
        <taxon>Saccharomycetes</taxon>
        <taxon>Saccharomycodales</taxon>
        <taxon>Saccharomycodaceae</taxon>
        <taxon>Saccharomycodes</taxon>
    </lineage>
</organism>
<keyword evidence="6 8" id="KW-0804">Transcription</keyword>
<comment type="similarity">
    <text evidence="2 8">Belongs to the Mediator complex subunit 13 family.</text>
</comment>
<protein>
    <recommendedName>
        <fullName evidence="8">Mediator of RNA polymerase II transcription subunit 13</fullName>
    </recommendedName>
    <alternativeName>
        <fullName evidence="8">Mediator complex subunit 13</fullName>
    </alternativeName>
</protein>
<accession>A0A376B2K3</accession>
<evidence type="ECO:0000256" key="8">
    <source>
        <dbReference type="RuleBase" id="RU364134"/>
    </source>
</evidence>
<comment type="function">
    <text evidence="8">Component of the SRB8-11 complex. The SRB8-11 complex is a regulatory module of the Mediator complex which is itself involved in regulation of basal and activated RNA polymerase II-dependent transcription. The SRB8-11 complex may be involved in the transcriptional repression of a subset of genes regulated by Mediator. It may inhibit the association of the Mediator complex with RNA polymerase II to form the holoenzyme complex.</text>
</comment>
<gene>
    <name evidence="12" type="ORF">SCODWIG_00669</name>
</gene>
<dbReference type="GO" id="GO:0006357">
    <property type="term" value="P:regulation of transcription by RNA polymerase II"/>
    <property type="evidence" value="ECO:0007669"/>
    <property type="project" value="InterPro"/>
</dbReference>
<dbReference type="GO" id="GO:0003712">
    <property type="term" value="F:transcription coregulator activity"/>
    <property type="evidence" value="ECO:0007669"/>
    <property type="project" value="InterPro"/>
</dbReference>
<feature type="region of interest" description="Disordered" evidence="9">
    <location>
        <begin position="86"/>
        <end position="117"/>
    </location>
</feature>
<keyword evidence="4 8" id="KW-0805">Transcription regulation</keyword>
<comment type="subunit">
    <text evidence="8">Component of the SRB8-11 complex, which itself associates with the Mediator complex.</text>
</comment>
<dbReference type="VEuPathDB" id="FungiDB:SCODWIG_00669"/>
<sequence>MTPLLKYENDDLDYRLDELLSNYFCVKKIIKVNYEQYLPKSKNQDDQWSFQAELSIRKKNSKSLVALFSKELWCFSINDDPVPKPYASDIKTNDNNTTTNATDENQSLVDPTDKNLENKDMSLSNQEQINIKHTSVSPTVLPLSLSNEQFRNPDKVGEFNSHFSKPNLPTPYAIFLKALRKTIHLNICKISKNSFIPFGNSCIYQPTENHTTGADQLVSFDSHIFDDGHLNISVSFKKLNFNKLIQSPEILNDNEYLLNNRSILYIAPSGVKVTLPFSDIKECITTEPPMNEKVILETLLYTHGIDLTGKENLKWIKVIPSLTHLAGQTSSISSYSLTTLRKIKRTISTSTKSHSPSLSPSTNNGFNQTLLNVSSTNTHNNIGRISANSGVDTAAKKGNKYDVNIAASSNVNINNVNEEFGTNNNNNNISPTNENVTLGSGLKNNILKKIIIWPLDLIFVQTPTDSPASKDNNLEDMAFGSQFFTVQDAFCLLDELTQLKLTSTYRIPGITSSKGSAAAMSSGTYYTDQFLFPPSASSINSTNIAGTNPYLSGGYNTRSSGSPHVTSLSNTIKKSPASNYGVSTKNSPFKPRTPILGAQDKFLKDAITEDDINNTSSDTTNVEYVHKGGSGIQNLKEGVKSQAEDAKQEGENNYIDGTKDHVEDKRQELEDDNDDDTDMKDLFGDDEDEEESTGDNIVNYNEKIIEVPTDIINEPNITPLGEKWQHNSDAETLPPNSNFLPIIPKKRYLDIPVDEMIAAASPNLYSDPGAPLPIETPKERRQSIFAPLKFNPKIESGVDNKYKNGGKFFVSNDISTSSPVLHKLLDIDINNYDLLSSSDEDYDEKEGSKNDNYTTINKHTNGEMVAEDNYPFNIKNNHEIPLINADYYYTDGKDINGNNMKNNSGNNINIPLNNLKIGNSVNLANANSINAATGITTTTTTTTTTNNNNNNNNNNNLNTITTNNINTADDNNINNDSNVNNNNNKNAAAVLTNNSNQPTSSVISNTVINDPSYINVPPIPAAFVNENNNEQGSASEPFDVLEVTKGSNSIGVTSNLTSSMGNNLQNAANEHLMTTPLLTEGSGSPEMGWKLNNDSLLANNQLQTNSISPEKNNSSKEIIDNKNCVSLSSNNNHTNIGNRERVSVLSPQQRNKNEDANVVQLRNSNVLQYVLRTMPIFSIPDYFLFANPTVPHSKNFNLFLETLTTEIVFNNILNEVCFENTILYETFDSISPTSAVLKVFSELFGSSYRLQGNELIDDLYSIEQPDILLKKSQNDSKIPTPILKIKSDVIDFVDDLRMKPLNLPKNFSGLFLTSMYNQECLDFMTMLMSQYNDMEFGHCDLVQLTNEDDPGVIYLKNFNSITLLLLAAQIVTYCFTQKKHDASQNSPLVIFLPVSTSVGGNRSRTYDALNSVVEMCHNFTLLKTEVLNRLPTCEILLRLISIDNFIGDPLKNIRDSSRLCLSIYNILPSSSSKYTHLAKQIPETIKFDLPSGSSAHSLNSPLNHHYDTYVHVAYSRSIDKEWLCTAWSSVSGADSKVKTWYIGNSKSKFESACNEIWTTTLKFIMMHSSSLRTCVVLSRLDSILPDDELMHWRRLSSKTKQIHLAVVCCGTNTKLTFCDGDKFHPEYKRPLKHFEISRNIVTKKLPIDASAKFVDGGDIGNENNEEKDDDYLIVNAKNYIYSVVFKSALPLSNSQHRCAIKSGALIRFNGGDDDTNNNNNIVDKFEVNLLNCPHSDSKKLLKVILKHFHDLSALTPWYCVYDNFSFVPWHILAVEKMIKNVIHLKVEEAKH</sequence>
<evidence type="ECO:0000256" key="6">
    <source>
        <dbReference type="ARBA" id="ARBA00023163"/>
    </source>
</evidence>
<evidence type="ECO:0000259" key="10">
    <source>
        <dbReference type="Pfam" id="PF06333"/>
    </source>
</evidence>
<evidence type="ECO:0000256" key="3">
    <source>
        <dbReference type="ARBA" id="ARBA00022491"/>
    </source>
</evidence>
<feature type="compositionally biased region" description="Polar residues" evidence="9">
    <location>
        <begin position="555"/>
        <end position="587"/>
    </location>
</feature>
<evidence type="ECO:0000256" key="4">
    <source>
        <dbReference type="ARBA" id="ARBA00023015"/>
    </source>
</evidence>
<comment type="subcellular location">
    <subcellularLocation>
        <location evidence="1 8">Nucleus</location>
    </subcellularLocation>
</comment>
<feature type="compositionally biased region" description="Low complexity" evidence="9">
    <location>
        <begin position="93"/>
        <end position="105"/>
    </location>
</feature>
<evidence type="ECO:0000256" key="2">
    <source>
        <dbReference type="ARBA" id="ARBA00009354"/>
    </source>
</evidence>
<feature type="region of interest" description="Disordered" evidence="9">
    <location>
        <begin position="638"/>
        <end position="694"/>
    </location>
</feature>
<evidence type="ECO:0000313" key="12">
    <source>
        <dbReference type="EMBL" id="SSD58908.1"/>
    </source>
</evidence>
<keyword evidence="7 8" id="KW-0539">Nucleus</keyword>
<evidence type="ECO:0000256" key="1">
    <source>
        <dbReference type="ARBA" id="ARBA00004123"/>
    </source>
</evidence>